<evidence type="ECO:0000313" key="1">
    <source>
        <dbReference type="EMBL" id="GGO78424.1"/>
    </source>
</evidence>
<dbReference type="EMBL" id="BMNH01000025">
    <property type="protein sequence ID" value="GGO78424.1"/>
    <property type="molecule type" value="Genomic_DNA"/>
</dbReference>
<evidence type="ECO:0000313" key="2">
    <source>
        <dbReference type="Proteomes" id="UP000646523"/>
    </source>
</evidence>
<accession>A0A918DPE6</accession>
<gene>
    <name evidence="1" type="ORF">GCM10012289_60370</name>
</gene>
<organism evidence="1 2">
    <name type="scientific">Nonomuraea cavernae</name>
    <dbReference type="NCBI Taxonomy" id="2045107"/>
    <lineage>
        <taxon>Bacteria</taxon>
        <taxon>Bacillati</taxon>
        <taxon>Actinomycetota</taxon>
        <taxon>Actinomycetes</taxon>
        <taxon>Streptosporangiales</taxon>
        <taxon>Streptosporangiaceae</taxon>
        <taxon>Nonomuraea</taxon>
    </lineage>
</organism>
<dbReference type="AlphaFoldDB" id="A0A918DPE6"/>
<keyword evidence="2" id="KW-1185">Reference proteome</keyword>
<sequence length="199" mass="22040">MLRPPTRRLSRILTVTITTLLALIVALPAWAHHTVILTKANTPGNAPRVVDGAVSFAFYGWMNKPLDVRSFKLTFTAGQRLYFEAIMPDLAPENTIPNHHLPQILITTPSGSLIAVPPTLREPFYEEHSHTTLIRFAKVDRVAEAGTHHIVVIGARQQRFALATGLLEAPGQLENGTIGTFYYVIHWYQTPAPYDPAGV</sequence>
<name>A0A918DPE6_9ACTN</name>
<dbReference type="Proteomes" id="UP000646523">
    <property type="component" value="Unassembled WGS sequence"/>
</dbReference>
<protein>
    <submittedName>
        <fullName evidence="1">Uncharacterized protein</fullName>
    </submittedName>
</protein>
<comment type="caution">
    <text evidence="1">The sequence shown here is derived from an EMBL/GenBank/DDBJ whole genome shotgun (WGS) entry which is preliminary data.</text>
</comment>
<proteinExistence type="predicted"/>
<reference evidence="1" key="1">
    <citation type="journal article" date="2014" name="Int. J. Syst. Evol. Microbiol.">
        <title>Complete genome sequence of Corynebacterium casei LMG S-19264T (=DSM 44701T), isolated from a smear-ripened cheese.</title>
        <authorList>
            <consortium name="US DOE Joint Genome Institute (JGI-PGF)"/>
            <person name="Walter F."/>
            <person name="Albersmeier A."/>
            <person name="Kalinowski J."/>
            <person name="Ruckert C."/>
        </authorList>
    </citation>
    <scope>NUCLEOTIDE SEQUENCE</scope>
    <source>
        <strain evidence="1">CGMCC 4.7368</strain>
    </source>
</reference>
<reference evidence="1" key="2">
    <citation type="submission" date="2020-09" db="EMBL/GenBank/DDBJ databases">
        <authorList>
            <person name="Sun Q."/>
            <person name="Zhou Y."/>
        </authorList>
    </citation>
    <scope>NUCLEOTIDE SEQUENCE</scope>
    <source>
        <strain evidence="1">CGMCC 4.7368</strain>
    </source>
</reference>